<dbReference type="Proteomes" id="UP000319040">
    <property type="component" value="Unassembled WGS sequence"/>
</dbReference>
<dbReference type="SUPFAM" id="SSF56349">
    <property type="entry name" value="DNA breaking-rejoining enzymes"/>
    <property type="match status" value="1"/>
</dbReference>
<evidence type="ECO:0000313" key="8">
    <source>
        <dbReference type="EMBL" id="SMO71619.1"/>
    </source>
</evidence>
<protein>
    <submittedName>
        <fullName evidence="8">Site-specific recombinase XerD</fullName>
    </submittedName>
</protein>
<evidence type="ECO:0000256" key="1">
    <source>
        <dbReference type="ARBA" id="ARBA00008857"/>
    </source>
</evidence>
<evidence type="ECO:0000256" key="3">
    <source>
        <dbReference type="ARBA" id="ARBA00023125"/>
    </source>
</evidence>
<reference evidence="8 9" key="1">
    <citation type="submission" date="2017-05" db="EMBL/GenBank/DDBJ databases">
        <authorList>
            <person name="Varghese N."/>
            <person name="Submissions S."/>
        </authorList>
    </citation>
    <scope>NUCLEOTIDE SEQUENCE [LARGE SCALE GENOMIC DNA]</scope>
    <source>
        <strain evidence="8 9">DSM 27040</strain>
    </source>
</reference>
<comment type="similarity">
    <text evidence="1">Belongs to the 'phage' integrase family.</text>
</comment>
<dbReference type="InterPro" id="IPR004107">
    <property type="entry name" value="Integrase_SAM-like_N"/>
</dbReference>
<dbReference type="Gene3D" id="1.10.443.10">
    <property type="entry name" value="Intergrase catalytic core"/>
    <property type="match status" value="1"/>
</dbReference>
<dbReference type="PROSITE" id="PS51898">
    <property type="entry name" value="TYR_RECOMBINASE"/>
    <property type="match status" value="1"/>
</dbReference>
<dbReference type="InterPro" id="IPR044068">
    <property type="entry name" value="CB"/>
</dbReference>
<dbReference type="InterPro" id="IPR013762">
    <property type="entry name" value="Integrase-like_cat_sf"/>
</dbReference>
<sequence>MSAKPSIVLKRAMYQRQKVVLFSFEYDTELIEGLKQLPGSRWSDAMGCWYQPENYFDLSKTFDIFKSKAWLDYSKLKKENNTQYEHNKPKDVPKIKVDLPDGYMEKLFQKRYSENTQRVYANFFRKFATYFRGENLDELSAEQINEYILLLIQYENISSSKQNQIINAVKFYYEHVLGRDKQYFAIDRPRKDKKLPDVLSKAEVEKMLLLTQNIKHKSLMALIYSCGLRRSEVINLKCEDIDSKRMLIKIRGAKGKKDRYIPLSGGVLDLLRRHYKEERPSVWLFQGQKGGQYSPTSIVNAIKNAAARAKVKKRVYPHILRHSFATHHLEQGTDLRFIQVWLGHESSKTTEIYTHVSQNIFGNFKNPIDDMDLGDK</sequence>
<evidence type="ECO:0000259" key="6">
    <source>
        <dbReference type="PROSITE" id="PS51898"/>
    </source>
</evidence>
<dbReference type="OrthoDB" id="9801717at2"/>
<dbReference type="Pfam" id="PF00589">
    <property type="entry name" value="Phage_integrase"/>
    <property type="match status" value="1"/>
</dbReference>
<evidence type="ECO:0000256" key="4">
    <source>
        <dbReference type="ARBA" id="ARBA00023172"/>
    </source>
</evidence>
<evidence type="ECO:0000256" key="5">
    <source>
        <dbReference type="PROSITE-ProRule" id="PRU01248"/>
    </source>
</evidence>
<dbReference type="InterPro" id="IPR002104">
    <property type="entry name" value="Integrase_catalytic"/>
</dbReference>
<dbReference type="GO" id="GO:0003677">
    <property type="term" value="F:DNA binding"/>
    <property type="evidence" value="ECO:0007669"/>
    <property type="project" value="UniProtKB-UniRule"/>
</dbReference>
<dbReference type="InterPro" id="IPR011010">
    <property type="entry name" value="DNA_brk_join_enz"/>
</dbReference>
<dbReference type="Pfam" id="PF13495">
    <property type="entry name" value="Phage_int_SAM_4"/>
    <property type="match status" value="1"/>
</dbReference>
<organism evidence="8 9">
    <name type="scientific">Saccharicrinis carchari</name>
    <dbReference type="NCBI Taxonomy" id="1168039"/>
    <lineage>
        <taxon>Bacteria</taxon>
        <taxon>Pseudomonadati</taxon>
        <taxon>Bacteroidota</taxon>
        <taxon>Bacteroidia</taxon>
        <taxon>Marinilabiliales</taxon>
        <taxon>Marinilabiliaceae</taxon>
        <taxon>Saccharicrinis</taxon>
    </lineage>
</organism>
<dbReference type="RefSeq" id="WP_142533692.1">
    <property type="nucleotide sequence ID" value="NZ_FXTB01000005.1"/>
</dbReference>
<dbReference type="GO" id="GO:0006310">
    <property type="term" value="P:DNA recombination"/>
    <property type="evidence" value="ECO:0007669"/>
    <property type="project" value="UniProtKB-KW"/>
</dbReference>
<evidence type="ECO:0000256" key="2">
    <source>
        <dbReference type="ARBA" id="ARBA00022908"/>
    </source>
</evidence>
<dbReference type="InterPro" id="IPR010998">
    <property type="entry name" value="Integrase_recombinase_N"/>
</dbReference>
<feature type="domain" description="Core-binding (CB)" evidence="7">
    <location>
        <begin position="94"/>
        <end position="177"/>
    </location>
</feature>
<dbReference type="EMBL" id="FXTB01000005">
    <property type="protein sequence ID" value="SMO71619.1"/>
    <property type="molecule type" value="Genomic_DNA"/>
</dbReference>
<keyword evidence="4" id="KW-0233">DNA recombination</keyword>
<dbReference type="Gene3D" id="1.10.150.130">
    <property type="match status" value="1"/>
</dbReference>
<keyword evidence="3 5" id="KW-0238">DNA-binding</keyword>
<dbReference type="InterPro" id="IPR050090">
    <property type="entry name" value="Tyrosine_recombinase_XerCD"/>
</dbReference>
<dbReference type="GO" id="GO:0015074">
    <property type="term" value="P:DNA integration"/>
    <property type="evidence" value="ECO:0007669"/>
    <property type="project" value="UniProtKB-KW"/>
</dbReference>
<keyword evidence="9" id="KW-1185">Reference proteome</keyword>
<gene>
    <name evidence="8" type="ORF">SAMN06265379_105248</name>
</gene>
<dbReference type="PANTHER" id="PTHR30349">
    <property type="entry name" value="PHAGE INTEGRASE-RELATED"/>
    <property type="match status" value="1"/>
</dbReference>
<proteinExistence type="inferred from homology"/>
<evidence type="ECO:0000259" key="7">
    <source>
        <dbReference type="PROSITE" id="PS51900"/>
    </source>
</evidence>
<accession>A0A521DIS7</accession>
<keyword evidence="2" id="KW-0229">DNA integration</keyword>
<dbReference type="PANTHER" id="PTHR30349:SF41">
    <property type="entry name" value="INTEGRASE_RECOMBINASE PROTEIN MJ0367-RELATED"/>
    <property type="match status" value="1"/>
</dbReference>
<dbReference type="PROSITE" id="PS51900">
    <property type="entry name" value="CB"/>
    <property type="match status" value="1"/>
</dbReference>
<feature type="domain" description="Tyr recombinase" evidence="6">
    <location>
        <begin position="194"/>
        <end position="369"/>
    </location>
</feature>
<name>A0A521DIS7_SACCC</name>
<dbReference type="AlphaFoldDB" id="A0A521DIS7"/>
<evidence type="ECO:0000313" key="9">
    <source>
        <dbReference type="Proteomes" id="UP000319040"/>
    </source>
</evidence>